<evidence type="ECO:0000256" key="6">
    <source>
        <dbReference type="PIRSR" id="PIRSR000349-1"/>
    </source>
</evidence>
<dbReference type="SUPFAM" id="SSF54719">
    <property type="entry name" value="Fe,Mn superoxide dismutase (SOD), C-terminal domain"/>
    <property type="match status" value="1"/>
</dbReference>
<dbReference type="GO" id="GO:0004784">
    <property type="term" value="F:superoxide dismutase activity"/>
    <property type="evidence" value="ECO:0007669"/>
    <property type="project" value="UniProtKB-EC"/>
</dbReference>
<dbReference type="AlphaFoldDB" id="D8LN00"/>
<dbReference type="EMBL" id="FN649728">
    <property type="protein sequence ID" value="CBN76241.1"/>
    <property type="molecule type" value="Genomic_DNA"/>
</dbReference>
<dbReference type="OrthoDB" id="239262at2759"/>
<name>D8LN00_ECTSI</name>
<feature type="binding site" evidence="6">
    <location>
        <position position="188"/>
    </location>
    <ligand>
        <name>Mn(2+)</name>
        <dbReference type="ChEBI" id="CHEBI:29035"/>
    </ligand>
</feature>
<keyword evidence="12" id="KW-1185">Reference proteome</keyword>
<comment type="function">
    <text evidence="7">Destroys radicals which are normally produced within the cells and which are toxic to biological systems.</text>
</comment>
<evidence type="ECO:0000313" key="12">
    <source>
        <dbReference type="Proteomes" id="UP000002630"/>
    </source>
</evidence>
<evidence type="ECO:0000256" key="4">
    <source>
        <dbReference type="ARBA" id="ARBA00023002"/>
    </source>
</evidence>
<keyword evidence="8" id="KW-0732">Signal</keyword>
<evidence type="ECO:0000259" key="9">
    <source>
        <dbReference type="Pfam" id="PF00081"/>
    </source>
</evidence>
<dbReference type="Gene3D" id="1.10.287.990">
    <property type="entry name" value="Fe,Mn superoxide dismutase (SOD) domain"/>
    <property type="match status" value="1"/>
</dbReference>
<dbReference type="PRINTS" id="PR01703">
    <property type="entry name" value="MNSODISMTASE"/>
</dbReference>
<keyword evidence="3 6" id="KW-0479">Metal-binding</keyword>
<evidence type="ECO:0000256" key="3">
    <source>
        <dbReference type="ARBA" id="ARBA00022723"/>
    </source>
</evidence>
<dbReference type="InterPro" id="IPR019833">
    <property type="entry name" value="Mn/Fe_SOD_BS"/>
</dbReference>
<comment type="similarity">
    <text evidence="2 7">Belongs to the iron/manganese superoxide dismutase family.</text>
</comment>
<dbReference type="PANTHER" id="PTHR42769:SF3">
    <property type="entry name" value="SUPEROXIDE DISMUTASE [FE] 2, CHLOROPLASTIC"/>
    <property type="match status" value="1"/>
</dbReference>
<sequence length="230" mass="25860">MPCITSSRFCLWGALIFSFCCSQGYGQVELPALPYGESDLEPYITAETVGFHYGAHHQGYVNNMNAFIEADPELEGLSLWKLMKQTEGTIFNNAAQIYNHNLYWNSLSPSGGGMPTGDLYTAIVAAFGSYEDFQTAFTDLASGHFGSGWAWLMMHEDGSVDVVDSHDASNPVSEGLGFPLLVCDVWEHAYYLDYQNLRASYIEGWWALVNWDYAESEYTRVLNKYNNRKN</sequence>
<evidence type="ECO:0000256" key="5">
    <source>
        <dbReference type="ARBA" id="ARBA00023004"/>
    </source>
</evidence>
<feature type="binding site" evidence="6">
    <location>
        <position position="100"/>
    </location>
    <ligand>
        <name>Mn(2+)</name>
        <dbReference type="ChEBI" id="CHEBI:29035"/>
    </ligand>
</feature>
<evidence type="ECO:0000256" key="7">
    <source>
        <dbReference type="RuleBase" id="RU000414"/>
    </source>
</evidence>
<evidence type="ECO:0000256" key="8">
    <source>
        <dbReference type="SAM" id="SignalP"/>
    </source>
</evidence>
<dbReference type="InterPro" id="IPR036314">
    <property type="entry name" value="SOD_C_sf"/>
</dbReference>
<dbReference type="InParanoid" id="D8LN00"/>
<dbReference type="PROSITE" id="PS00088">
    <property type="entry name" value="SOD_MN"/>
    <property type="match status" value="1"/>
</dbReference>
<protein>
    <recommendedName>
        <fullName evidence="7">Superoxide dismutase</fullName>
        <ecNumber evidence="7">1.15.1.1</ecNumber>
    </recommendedName>
</protein>
<feature type="chain" id="PRO_5003117367" description="Superoxide dismutase" evidence="8">
    <location>
        <begin position="27"/>
        <end position="230"/>
    </location>
</feature>
<keyword evidence="4 7" id="KW-0560">Oxidoreductase</keyword>
<comment type="catalytic activity">
    <reaction evidence="7">
        <text>2 superoxide + 2 H(+) = H2O2 + O2</text>
        <dbReference type="Rhea" id="RHEA:20696"/>
        <dbReference type="ChEBI" id="CHEBI:15378"/>
        <dbReference type="ChEBI" id="CHEBI:15379"/>
        <dbReference type="ChEBI" id="CHEBI:16240"/>
        <dbReference type="ChEBI" id="CHEBI:18421"/>
        <dbReference type="EC" id="1.15.1.1"/>
    </reaction>
</comment>
<feature type="domain" description="Manganese/iron superoxide dismutase N-terminal" evidence="9">
    <location>
        <begin position="29"/>
        <end position="108"/>
    </location>
</feature>
<dbReference type="Pfam" id="PF00081">
    <property type="entry name" value="Sod_Fe_N"/>
    <property type="match status" value="1"/>
</dbReference>
<feature type="domain" description="Manganese/iron superoxide dismutase C-terminal" evidence="10">
    <location>
        <begin position="115"/>
        <end position="216"/>
    </location>
</feature>
<dbReference type="InterPro" id="IPR019831">
    <property type="entry name" value="Mn/Fe_SOD_N"/>
</dbReference>
<feature type="signal peptide" evidence="8">
    <location>
        <begin position="1"/>
        <end position="26"/>
    </location>
</feature>
<dbReference type="eggNOG" id="KOG0876">
    <property type="taxonomic scope" value="Eukaryota"/>
</dbReference>
<dbReference type="InterPro" id="IPR036324">
    <property type="entry name" value="Mn/Fe_SOD_N_sf"/>
</dbReference>
<feature type="binding site" evidence="6">
    <location>
        <position position="184"/>
    </location>
    <ligand>
        <name>Mn(2+)</name>
        <dbReference type="ChEBI" id="CHEBI:29035"/>
    </ligand>
</feature>
<dbReference type="OMA" id="QQGHVDG"/>
<evidence type="ECO:0000256" key="1">
    <source>
        <dbReference type="ARBA" id="ARBA00001962"/>
    </source>
</evidence>
<dbReference type="Gene3D" id="3.55.40.20">
    <property type="entry name" value="Iron/manganese superoxide dismutase, C-terminal domain"/>
    <property type="match status" value="1"/>
</dbReference>
<proteinExistence type="inferred from homology"/>
<dbReference type="EC" id="1.15.1.1" evidence="7"/>
<organism evidence="11 12">
    <name type="scientific">Ectocarpus siliculosus</name>
    <name type="common">Brown alga</name>
    <name type="synonym">Conferva siliculosa</name>
    <dbReference type="NCBI Taxonomy" id="2880"/>
    <lineage>
        <taxon>Eukaryota</taxon>
        <taxon>Sar</taxon>
        <taxon>Stramenopiles</taxon>
        <taxon>Ochrophyta</taxon>
        <taxon>PX clade</taxon>
        <taxon>Phaeophyceae</taxon>
        <taxon>Ectocarpales</taxon>
        <taxon>Ectocarpaceae</taxon>
        <taxon>Ectocarpus</taxon>
    </lineage>
</organism>
<gene>
    <name evidence="11" type="primary">FeSOD</name>
    <name evidence="11" type="ORF">Esi_0421_0005</name>
</gene>
<dbReference type="STRING" id="2880.D8LN00"/>
<dbReference type="Proteomes" id="UP000002630">
    <property type="component" value="Linkage Group LG03"/>
</dbReference>
<dbReference type="InterPro" id="IPR019832">
    <property type="entry name" value="Mn/Fe_SOD_C"/>
</dbReference>
<dbReference type="PIRSF" id="PIRSF000349">
    <property type="entry name" value="SODismutase"/>
    <property type="match status" value="1"/>
</dbReference>
<evidence type="ECO:0000313" key="11">
    <source>
        <dbReference type="EMBL" id="CBN76241.1"/>
    </source>
</evidence>
<accession>D8LN00</accession>
<dbReference type="Pfam" id="PF02777">
    <property type="entry name" value="Sod_Fe_C"/>
    <property type="match status" value="1"/>
</dbReference>
<reference evidence="11 12" key="1">
    <citation type="journal article" date="2010" name="Nature">
        <title>The Ectocarpus genome and the independent evolution of multicellularity in brown algae.</title>
        <authorList>
            <person name="Cock J.M."/>
            <person name="Sterck L."/>
            <person name="Rouze P."/>
            <person name="Scornet D."/>
            <person name="Allen A.E."/>
            <person name="Amoutzias G."/>
            <person name="Anthouard V."/>
            <person name="Artiguenave F."/>
            <person name="Aury J.M."/>
            <person name="Badger J.H."/>
            <person name="Beszteri B."/>
            <person name="Billiau K."/>
            <person name="Bonnet E."/>
            <person name="Bothwell J.H."/>
            <person name="Bowler C."/>
            <person name="Boyen C."/>
            <person name="Brownlee C."/>
            <person name="Carrano C.J."/>
            <person name="Charrier B."/>
            <person name="Cho G.Y."/>
            <person name="Coelho S.M."/>
            <person name="Collen J."/>
            <person name="Corre E."/>
            <person name="Da Silva C."/>
            <person name="Delage L."/>
            <person name="Delaroque N."/>
            <person name="Dittami S.M."/>
            <person name="Doulbeau S."/>
            <person name="Elias M."/>
            <person name="Farnham G."/>
            <person name="Gachon C.M."/>
            <person name="Gschloessl B."/>
            <person name="Heesch S."/>
            <person name="Jabbari K."/>
            <person name="Jubin C."/>
            <person name="Kawai H."/>
            <person name="Kimura K."/>
            <person name="Kloareg B."/>
            <person name="Kupper F.C."/>
            <person name="Lang D."/>
            <person name="Le Bail A."/>
            <person name="Leblanc C."/>
            <person name="Lerouge P."/>
            <person name="Lohr M."/>
            <person name="Lopez P.J."/>
            <person name="Martens C."/>
            <person name="Maumus F."/>
            <person name="Michel G."/>
            <person name="Miranda-Saavedra D."/>
            <person name="Morales J."/>
            <person name="Moreau H."/>
            <person name="Motomura T."/>
            <person name="Nagasato C."/>
            <person name="Napoli C.A."/>
            <person name="Nelson D.R."/>
            <person name="Nyvall-Collen P."/>
            <person name="Peters A.F."/>
            <person name="Pommier C."/>
            <person name="Potin P."/>
            <person name="Poulain J."/>
            <person name="Quesneville H."/>
            <person name="Read B."/>
            <person name="Rensing S.A."/>
            <person name="Ritter A."/>
            <person name="Rousvoal S."/>
            <person name="Samanta M."/>
            <person name="Samson G."/>
            <person name="Schroeder D.C."/>
            <person name="Segurens B."/>
            <person name="Strittmatter M."/>
            <person name="Tonon T."/>
            <person name="Tregear J.W."/>
            <person name="Valentin K."/>
            <person name="von Dassow P."/>
            <person name="Yamagishi T."/>
            <person name="Van de Peer Y."/>
            <person name="Wincker P."/>
        </authorList>
    </citation>
    <scope>NUCLEOTIDE SEQUENCE [LARGE SCALE GENOMIC DNA]</scope>
    <source>
        <strain evidence="12">Ec32 / CCAP1310/4</strain>
    </source>
</reference>
<comment type="cofactor">
    <cofactor evidence="1">
        <name>Fe cation</name>
        <dbReference type="ChEBI" id="CHEBI:24875"/>
    </cofactor>
</comment>
<evidence type="ECO:0000259" key="10">
    <source>
        <dbReference type="Pfam" id="PF02777"/>
    </source>
</evidence>
<keyword evidence="5" id="KW-0408">Iron</keyword>
<dbReference type="GO" id="GO:0046872">
    <property type="term" value="F:metal ion binding"/>
    <property type="evidence" value="ECO:0007669"/>
    <property type="project" value="UniProtKB-KW"/>
</dbReference>
<evidence type="ECO:0000256" key="2">
    <source>
        <dbReference type="ARBA" id="ARBA00008714"/>
    </source>
</evidence>
<dbReference type="InterPro" id="IPR001189">
    <property type="entry name" value="Mn/Fe_SOD"/>
</dbReference>
<dbReference type="PANTHER" id="PTHR42769">
    <property type="entry name" value="SUPEROXIDE DISMUTASE"/>
    <property type="match status" value="1"/>
</dbReference>
<feature type="binding site" evidence="6">
    <location>
        <position position="52"/>
    </location>
    <ligand>
        <name>Mn(2+)</name>
        <dbReference type="ChEBI" id="CHEBI:29035"/>
    </ligand>
</feature>
<dbReference type="SUPFAM" id="SSF46609">
    <property type="entry name" value="Fe,Mn superoxide dismutase (SOD), N-terminal domain"/>
    <property type="match status" value="1"/>
</dbReference>
<dbReference type="EMBL" id="FN648621">
    <property type="protein sequence ID" value="CBN76241.1"/>
    <property type="molecule type" value="Genomic_DNA"/>
</dbReference>